<protein>
    <submittedName>
        <fullName evidence="1">Uncharacterized protein</fullName>
    </submittedName>
</protein>
<dbReference type="Proteomes" id="UP001163846">
    <property type="component" value="Unassembled WGS sequence"/>
</dbReference>
<gene>
    <name evidence="1" type="ORF">F5878DRAFT_653062</name>
</gene>
<evidence type="ECO:0000313" key="1">
    <source>
        <dbReference type="EMBL" id="KAJ3836513.1"/>
    </source>
</evidence>
<name>A0AA38P543_9AGAR</name>
<dbReference type="EMBL" id="MU806314">
    <property type="protein sequence ID" value="KAJ3836513.1"/>
    <property type="molecule type" value="Genomic_DNA"/>
</dbReference>
<proteinExistence type="predicted"/>
<dbReference type="AlphaFoldDB" id="A0AA38P543"/>
<reference evidence="1" key="1">
    <citation type="submission" date="2022-08" db="EMBL/GenBank/DDBJ databases">
        <authorList>
            <consortium name="DOE Joint Genome Institute"/>
            <person name="Min B."/>
            <person name="Riley R."/>
            <person name="Sierra-Patev S."/>
            <person name="Naranjo-Ortiz M."/>
            <person name="Looney B."/>
            <person name="Konkel Z."/>
            <person name="Slot J.C."/>
            <person name="Sakamoto Y."/>
            <person name="Steenwyk J.L."/>
            <person name="Rokas A."/>
            <person name="Carro J."/>
            <person name="Camarero S."/>
            <person name="Ferreira P."/>
            <person name="Molpeceres G."/>
            <person name="Ruiz-Duenas F.J."/>
            <person name="Serrano A."/>
            <person name="Henrissat B."/>
            <person name="Drula E."/>
            <person name="Hughes K.W."/>
            <person name="Mata J.L."/>
            <person name="Ishikawa N.K."/>
            <person name="Vargas-Isla R."/>
            <person name="Ushijima S."/>
            <person name="Smith C.A."/>
            <person name="Ahrendt S."/>
            <person name="Andreopoulos W."/>
            <person name="He G."/>
            <person name="Labutti K."/>
            <person name="Lipzen A."/>
            <person name="Ng V."/>
            <person name="Sandor L."/>
            <person name="Barry K."/>
            <person name="Martinez A.T."/>
            <person name="Xiao Y."/>
            <person name="Gibbons J.G."/>
            <person name="Terashima K."/>
            <person name="Hibbett D.S."/>
            <person name="Grigoriev I.V."/>
        </authorList>
    </citation>
    <scope>NUCLEOTIDE SEQUENCE</scope>
    <source>
        <strain evidence="1">TFB9207</strain>
    </source>
</reference>
<sequence>MYMLQAISMIFFCSLGLSFRGVFFRLQWFSCISKISGEMEATIVKTMARTANLRRWLRRPDCPESVRQLKILFDKAFMPVTALRNVDQLVEMKGTQRAYVKFDKGYLSPVGTHAGNSNIIYRRSPGESPVAGQIQSIQNVHTDGQNTGVRFYVRSYNAISVVHDPFDRFIHFPARTYSSTLGEAVDVIELDDIVAHAARYDYSYGRSVLVNLSRQ</sequence>
<keyword evidence="2" id="KW-1185">Reference proteome</keyword>
<accession>A0AA38P543</accession>
<evidence type="ECO:0000313" key="2">
    <source>
        <dbReference type="Proteomes" id="UP001163846"/>
    </source>
</evidence>
<organism evidence="1 2">
    <name type="scientific">Lentinula raphanica</name>
    <dbReference type="NCBI Taxonomy" id="153919"/>
    <lineage>
        <taxon>Eukaryota</taxon>
        <taxon>Fungi</taxon>
        <taxon>Dikarya</taxon>
        <taxon>Basidiomycota</taxon>
        <taxon>Agaricomycotina</taxon>
        <taxon>Agaricomycetes</taxon>
        <taxon>Agaricomycetidae</taxon>
        <taxon>Agaricales</taxon>
        <taxon>Marasmiineae</taxon>
        <taxon>Omphalotaceae</taxon>
        <taxon>Lentinula</taxon>
    </lineage>
</organism>
<comment type="caution">
    <text evidence="1">The sequence shown here is derived from an EMBL/GenBank/DDBJ whole genome shotgun (WGS) entry which is preliminary data.</text>
</comment>